<dbReference type="AlphaFoldDB" id="A0A414ZQ88"/>
<evidence type="ECO:0000313" key="1">
    <source>
        <dbReference type="EMBL" id="RHI25385.1"/>
    </source>
</evidence>
<dbReference type="Proteomes" id="UP000285865">
    <property type="component" value="Unassembled WGS sequence"/>
</dbReference>
<evidence type="ECO:0008006" key="3">
    <source>
        <dbReference type="Google" id="ProtNLM"/>
    </source>
</evidence>
<name>A0A414ZQ88_9FIRM</name>
<dbReference type="Gene3D" id="2.30.110.50">
    <property type="match status" value="1"/>
</dbReference>
<dbReference type="Gene3D" id="4.10.220.110">
    <property type="match status" value="1"/>
</dbReference>
<comment type="caution">
    <text evidence="1">The sequence shown here is derived from an EMBL/GenBank/DDBJ whole genome shotgun (WGS) entry which is preliminary data.</text>
</comment>
<proteinExistence type="predicted"/>
<accession>A0A414ZQ88</accession>
<dbReference type="RefSeq" id="WP_040446077.1">
    <property type="nucleotide sequence ID" value="NZ_QRKN01000001.1"/>
</dbReference>
<evidence type="ECO:0000313" key="2">
    <source>
        <dbReference type="Proteomes" id="UP000285865"/>
    </source>
</evidence>
<dbReference type="SUPFAM" id="SSF69279">
    <property type="entry name" value="Phage tail proteins"/>
    <property type="match status" value="1"/>
</dbReference>
<organism evidence="1 2">
    <name type="scientific">Agathobacter rectalis</name>
    <dbReference type="NCBI Taxonomy" id="39491"/>
    <lineage>
        <taxon>Bacteria</taxon>
        <taxon>Bacillati</taxon>
        <taxon>Bacillota</taxon>
        <taxon>Clostridia</taxon>
        <taxon>Lachnospirales</taxon>
        <taxon>Lachnospiraceae</taxon>
        <taxon>Agathobacter</taxon>
    </lineage>
</organism>
<protein>
    <recommendedName>
        <fullName evidence="3">Phage protein D</fullName>
    </recommendedName>
</protein>
<dbReference type="Pfam" id="PF05954">
    <property type="entry name" value="Phage_GPD"/>
    <property type="match status" value="1"/>
</dbReference>
<reference evidence="1 2" key="1">
    <citation type="submission" date="2018-08" db="EMBL/GenBank/DDBJ databases">
        <title>A genome reference for cultivated species of the human gut microbiota.</title>
        <authorList>
            <person name="Zou Y."/>
            <person name="Xue W."/>
            <person name="Luo G."/>
        </authorList>
    </citation>
    <scope>NUCLEOTIDE SEQUENCE [LARGE SCALE GENOMIC DNA]</scope>
    <source>
        <strain evidence="1 2">AM16-11</strain>
    </source>
</reference>
<dbReference type="EMBL" id="QRKN01000001">
    <property type="protein sequence ID" value="RHI25385.1"/>
    <property type="molecule type" value="Genomic_DNA"/>
</dbReference>
<dbReference type="Gene3D" id="3.55.50.10">
    <property type="entry name" value="Baseplate protein-like domains"/>
    <property type="match status" value="1"/>
</dbReference>
<sequence>MSNKNYARRTVVKLYFKGADISKELSKYLLSLSFTDKEEDETDDISLSLDDREGKWIKDWLNTSKAVKTKTETVTTGGGEIKVGAIVKFKGGPVYISSMAAEPTVNRGASTCKCTIANHNAHPYHLISQDGQRVYGWCNASDVEGGQATTTTKTTVIKEKKAFKGTEIHAIVIQKNPYSDGKDKVLDCGKFEIDSVSYQGPPQKLTIKATSIPYSTKLRQEKKSKTWENTNLKNIAEKIGKGNSMKVMYLSSHNPSYKRKEQVNTADIVFLKKLCKNAGISLKVTSKTIVLFDEADYEKKSSVKKIKAGKGNILSYSFSTKTADTSYSKCHVSYTDPNTKKTIEATYTAPGADPDGQTYEFKHKVTSQAEALELAKCQLRQRNKGETTAEFTLVGDVDYVAGITVTVYGYGEFDGKYIVEQAQHSITGGYKVQIKLRSVLEGY</sequence>
<gene>
    <name evidence="1" type="ORF">DW172_01450</name>
</gene>